<name>A0AAN8J6G4_PATCE</name>
<feature type="region of interest" description="Disordered" evidence="1">
    <location>
        <begin position="1"/>
        <end position="29"/>
    </location>
</feature>
<sequence>MIKKTGSQQEVNQNGHEYTTTQNRIGDTSTVVYDSLNTREQTGYYNMGRINQYGGSRPDTTVDSPQQASTTVVCPQQTAANGDSH</sequence>
<feature type="region of interest" description="Disordered" evidence="1">
    <location>
        <begin position="48"/>
        <end position="85"/>
    </location>
</feature>
<organism evidence="2 3">
    <name type="scientific">Patella caerulea</name>
    <name type="common">Rayed Mediterranean limpet</name>
    <dbReference type="NCBI Taxonomy" id="87958"/>
    <lineage>
        <taxon>Eukaryota</taxon>
        <taxon>Metazoa</taxon>
        <taxon>Spiralia</taxon>
        <taxon>Lophotrochozoa</taxon>
        <taxon>Mollusca</taxon>
        <taxon>Gastropoda</taxon>
        <taxon>Patellogastropoda</taxon>
        <taxon>Patelloidea</taxon>
        <taxon>Patellidae</taxon>
        <taxon>Patella</taxon>
    </lineage>
</organism>
<keyword evidence="3" id="KW-1185">Reference proteome</keyword>
<evidence type="ECO:0000256" key="1">
    <source>
        <dbReference type="SAM" id="MobiDB-lite"/>
    </source>
</evidence>
<comment type="caution">
    <text evidence="2">The sequence shown here is derived from an EMBL/GenBank/DDBJ whole genome shotgun (WGS) entry which is preliminary data.</text>
</comment>
<feature type="compositionally biased region" description="Polar residues" evidence="1">
    <location>
        <begin position="58"/>
        <end position="85"/>
    </location>
</feature>
<gene>
    <name evidence="2" type="ORF">SNE40_019415</name>
</gene>
<reference evidence="2 3" key="1">
    <citation type="submission" date="2024-01" db="EMBL/GenBank/DDBJ databases">
        <title>The genome of the rayed Mediterranean limpet Patella caerulea (Linnaeus, 1758).</title>
        <authorList>
            <person name="Anh-Thu Weber A."/>
            <person name="Halstead-Nussloch G."/>
        </authorList>
    </citation>
    <scope>NUCLEOTIDE SEQUENCE [LARGE SCALE GENOMIC DNA]</scope>
    <source>
        <strain evidence="2">AATW-2023a</strain>
        <tissue evidence="2">Whole specimen</tissue>
    </source>
</reference>
<evidence type="ECO:0000313" key="3">
    <source>
        <dbReference type="Proteomes" id="UP001347796"/>
    </source>
</evidence>
<proteinExistence type="predicted"/>
<protein>
    <submittedName>
        <fullName evidence="2">Uncharacterized protein</fullName>
    </submittedName>
</protein>
<dbReference type="AlphaFoldDB" id="A0AAN8J6G4"/>
<dbReference type="Proteomes" id="UP001347796">
    <property type="component" value="Unassembled WGS sequence"/>
</dbReference>
<accession>A0AAN8J6G4</accession>
<dbReference type="EMBL" id="JAZGQO010000014">
    <property type="protein sequence ID" value="KAK6171167.1"/>
    <property type="molecule type" value="Genomic_DNA"/>
</dbReference>
<evidence type="ECO:0000313" key="2">
    <source>
        <dbReference type="EMBL" id="KAK6171167.1"/>
    </source>
</evidence>